<sequence>MHLVPIKKNGVEISQLPIYSTMVVTSELMGARETQADIDLPGVLLSPIGSSIEYRGQKFTVNTPPLKVEKLSNRLFKYSVMFESVLYRLYDKQLKHLKNKTFQYYGAPLNYAQLIVDNINEIDSGWNVGICDTLPEIKIDFSGQSCRNALDVVAEKFTCEWFLSGVEGKTISFVKQVGSVTSLVFQYGMGKGLYSLSYQYQSDKNIVTRATGYGSIKNLPEGYRGSAKQLMFDGEYLDKNVFMPDGVTKLYDVREGDYENPEIYPEINGLVSAFSAYDDESDIFEISASTLDFNLNDYFSVEIPKLSFKSGELQGQDFEIKKYNHTTKTITLKVFQDSNDNKLPNTVFQPAIGDTFTLFDMHLPAEVVAAAELRLKVATQAWLNENCVPRVLYSLEMDPLYARDNNIMLYPGDQIRIIDTDLGIDEMIRVTKTVYPYQFPDVITPDTKIICEIANFIPYTRTERVISDTIDNKNEIKYVDRTNTERARMNSRSLNQLSSRVFDPDGNLAKGDETLFAAMAKFGFDSQNYGLIDVTISPNVAANANALTITGGHLVHNIYEIEGLGYDWVMAPGSWAGLDPLKFYYVYAKCSKTALTGTWEISETPVFVNDIAGHWAFNLGQLNQVNVKGYRTFDPTKGVTTIVGGQITSGIIQDISGQNYINLTIGSINFGSAPEGRGFRYNKDGDGELMINGKVIFGAGSTGYENIDDKPDLSGLASQDFVNAVKDDLQNQIDGQITAWFYNYVPDNTNLPASTWTTDAVRDTHLGDLFYDNTTGYAYRYMKDGSVFSWFRIMDTDVVLALQTAQNAQDTADGKRRVFVVTPTTPYDVGDLWSQGPSGELMKCIIARATGSYSATDWGKASKYTDDTIVNALITTLGDMAYEDAVEFAKLGTTIIEGGYLKNSLIETALLIAQNVKTSTSGLRIEISGANNNMIFYNADDVEVFRLDDDIDSDSAGTPLGGIRMKTPDGQVSYGTGNGFFANGSGLIFIPLITGISSNGSVVGLLQKRNTDPSGLSAAVVGIDQTDSGDGPSKSYGGYFNTLKASSKLEVGSGGIVSEGGIIANLAGAAGDAAVRIDASGNLYRA</sequence>
<comment type="caution">
    <text evidence="1">The sequence shown here is derived from an EMBL/GenBank/DDBJ whole genome shotgun (WGS) entry which is preliminary data.</text>
</comment>
<gene>
    <name evidence="1" type="ORF">ATK78_1289</name>
</gene>
<dbReference type="OrthoDB" id="1031347at2"/>
<protein>
    <submittedName>
        <fullName evidence="1">Uncharacterized protein</fullName>
    </submittedName>
</protein>
<dbReference type="RefSeq" id="WP_133575165.1">
    <property type="nucleotide sequence ID" value="NZ_SNYC01000003.1"/>
</dbReference>
<proteinExistence type="predicted"/>
<accession>A0A4R6T178</accession>
<evidence type="ECO:0000313" key="2">
    <source>
        <dbReference type="Proteomes" id="UP000295620"/>
    </source>
</evidence>
<dbReference type="EMBL" id="SNYC01000003">
    <property type="protein sequence ID" value="TDQ12157.1"/>
    <property type="molecule type" value="Genomic_DNA"/>
</dbReference>
<evidence type="ECO:0000313" key="1">
    <source>
        <dbReference type="EMBL" id="TDQ12157.1"/>
    </source>
</evidence>
<organism evidence="1 2">
    <name type="scientific">Pedobacter metabolipauper</name>
    <dbReference type="NCBI Taxonomy" id="425513"/>
    <lineage>
        <taxon>Bacteria</taxon>
        <taxon>Pseudomonadati</taxon>
        <taxon>Bacteroidota</taxon>
        <taxon>Sphingobacteriia</taxon>
        <taxon>Sphingobacteriales</taxon>
        <taxon>Sphingobacteriaceae</taxon>
        <taxon>Pedobacter</taxon>
    </lineage>
</organism>
<reference evidence="1 2" key="1">
    <citation type="submission" date="2019-03" db="EMBL/GenBank/DDBJ databases">
        <title>Genomic Encyclopedia of Archaeal and Bacterial Type Strains, Phase II (KMG-II): from individual species to whole genera.</title>
        <authorList>
            <person name="Goeker M."/>
        </authorList>
    </citation>
    <scope>NUCLEOTIDE SEQUENCE [LARGE SCALE GENOMIC DNA]</scope>
    <source>
        <strain evidence="1 2">DSM 19035</strain>
    </source>
</reference>
<keyword evidence="2" id="KW-1185">Reference proteome</keyword>
<name>A0A4R6T178_9SPHI</name>
<dbReference type="AlphaFoldDB" id="A0A4R6T178"/>
<dbReference type="Proteomes" id="UP000295620">
    <property type="component" value="Unassembled WGS sequence"/>
</dbReference>